<dbReference type="GO" id="GO:0046983">
    <property type="term" value="F:protein dimerization activity"/>
    <property type="evidence" value="ECO:0007669"/>
    <property type="project" value="InterPro"/>
</dbReference>
<feature type="compositionally biased region" description="Basic and acidic residues" evidence="1">
    <location>
        <begin position="58"/>
        <end position="70"/>
    </location>
</feature>
<dbReference type="EMBL" id="VCGU01000001">
    <property type="protein sequence ID" value="TRY80807.1"/>
    <property type="molecule type" value="Genomic_DNA"/>
</dbReference>
<dbReference type="PANTHER" id="PTHR19290:SF163">
    <property type="entry name" value="BASIC HELIX-LOOP-HELIX NEURAL TRANSCRIPTION FACTOR TAP"/>
    <property type="match status" value="1"/>
</dbReference>
<accession>A0A553PSZ8</accession>
<name>A0A553PSZ8_TIGCA</name>
<dbReference type="AlphaFoldDB" id="A0A553PSZ8"/>
<dbReference type="GO" id="GO:0070888">
    <property type="term" value="F:E-box binding"/>
    <property type="evidence" value="ECO:0007669"/>
    <property type="project" value="TreeGrafter"/>
</dbReference>
<evidence type="ECO:0000259" key="2">
    <source>
        <dbReference type="PROSITE" id="PS50888"/>
    </source>
</evidence>
<dbReference type="InterPro" id="IPR011598">
    <property type="entry name" value="bHLH_dom"/>
</dbReference>
<comment type="caution">
    <text evidence="3">The sequence shown here is derived from an EMBL/GenBank/DDBJ whole genome shotgun (WGS) entry which is preliminary data.</text>
</comment>
<feature type="compositionally biased region" description="Acidic residues" evidence="1">
    <location>
        <begin position="107"/>
        <end position="116"/>
    </location>
</feature>
<dbReference type="PANTHER" id="PTHR19290">
    <property type="entry name" value="BASIC HELIX-LOOP-HELIX PROTEIN NEUROGENIN-RELATED"/>
    <property type="match status" value="1"/>
</dbReference>
<dbReference type="Proteomes" id="UP000318571">
    <property type="component" value="Chromosome 12"/>
</dbReference>
<dbReference type="Pfam" id="PF00010">
    <property type="entry name" value="HLH"/>
    <property type="match status" value="1"/>
</dbReference>
<dbReference type="Gene3D" id="4.10.280.10">
    <property type="entry name" value="Helix-loop-helix DNA-binding domain"/>
    <property type="match status" value="1"/>
</dbReference>
<dbReference type="CDD" id="cd11428">
    <property type="entry name" value="bHLH_TS_NGN"/>
    <property type="match status" value="1"/>
</dbReference>
<feature type="compositionally biased region" description="Low complexity" evidence="1">
    <location>
        <begin position="117"/>
        <end position="131"/>
    </location>
</feature>
<gene>
    <name evidence="3" type="ORF">TCAL_13078</name>
</gene>
<feature type="compositionally biased region" description="Basic residues" evidence="1">
    <location>
        <begin position="141"/>
        <end position="156"/>
    </location>
</feature>
<sequence>MVFFHVGTLCIKGHARLDTGPFKYEEQASIGKRKVREGEPSGISPRTSKAIVGGSIEIKTKEERHSERQGDQPTIHCDGAMERWSSFSSQSRTRRMDPSEIMSQMFSDDEDYDDDSSNQSKVSSSTSSPFSRNKTAGSSGRFKRSSFRKSGRRILKRNPEETKKLKQVRRAKANDRERNRMHMLNMALEKLRLVLPAFPDETKLTKIETLRFANNYIWALMESLTAIEKGGVPPFPPHPGLALELQKSIERGDAVSIGKHALESCAYLAQTMLSQSCRTFEDSRVPHNAFFRPEEHLQDGVSGGFITQPRARFKTQDITRVDQAIPVTTNGAIRLSAILSTFNLKLSHIILVIISNQEIPMTLVR</sequence>
<organism evidence="3 4">
    <name type="scientific">Tigriopus californicus</name>
    <name type="common">Marine copepod</name>
    <dbReference type="NCBI Taxonomy" id="6832"/>
    <lineage>
        <taxon>Eukaryota</taxon>
        <taxon>Metazoa</taxon>
        <taxon>Ecdysozoa</taxon>
        <taxon>Arthropoda</taxon>
        <taxon>Crustacea</taxon>
        <taxon>Multicrustacea</taxon>
        <taxon>Hexanauplia</taxon>
        <taxon>Copepoda</taxon>
        <taxon>Harpacticoida</taxon>
        <taxon>Harpacticidae</taxon>
        <taxon>Tigriopus</taxon>
    </lineage>
</organism>
<evidence type="ECO:0000313" key="3">
    <source>
        <dbReference type="EMBL" id="TRY80807.1"/>
    </source>
</evidence>
<feature type="region of interest" description="Disordered" evidence="1">
    <location>
        <begin position="56"/>
        <end position="178"/>
    </location>
</feature>
<dbReference type="STRING" id="6832.A0A553PSZ8"/>
<dbReference type="GO" id="GO:0005634">
    <property type="term" value="C:nucleus"/>
    <property type="evidence" value="ECO:0007669"/>
    <property type="project" value="TreeGrafter"/>
</dbReference>
<dbReference type="PROSITE" id="PS50888">
    <property type="entry name" value="BHLH"/>
    <property type="match status" value="1"/>
</dbReference>
<evidence type="ECO:0000256" key="1">
    <source>
        <dbReference type="SAM" id="MobiDB-lite"/>
    </source>
</evidence>
<protein>
    <recommendedName>
        <fullName evidence="2">BHLH domain-containing protein</fullName>
    </recommendedName>
</protein>
<proteinExistence type="predicted"/>
<dbReference type="GO" id="GO:0061564">
    <property type="term" value="P:axon development"/>
    <property type="evidence" value="ECO:0007669"/>
    <property type="project" value="TreeGrafter"/>
</dbReference>
<dbReference type="SMART" id="SM00353">
    <property type="entry name" value="HLH"/>
    <property type="match status" value="1"/>
</dbReference>
<dbReference type="InterPro" id="IPR036638">
    <property type="entry name" value="HLH_DNA-bd_sf"/>
</dbReference>
<evidence type="ECO:0000313" key="4">
    <source>
        <dbReference type="Proteomes" id="UP000318571"/>
    </source>
</evidence>
<dbReference type="InterPro" id="IPR050359">
    <property type="entry name" value="bHLH_transcription_factors"/>
</dbReference>
<dbReference type="SUPFAM" id="SSF47459">
    <property type="entry name" value="HLH, helix-loop-helix DNA-binding domain"/>
    <property type="match status" value="1"/>
</dbReference>
<keyword evidence="4" id="KW-1185">Reference proteome</keyword>
<dbReference type="GO" id="GO:0045944">
    <property type="term" value="P:positive regulation of transcription by RNA polymerase II"/>
    <property type="evidence" value="ECO:0007669"/>
    <property type="project" value="TreeGrafter"/>
</dbReference>
<reference evidence="3 4" key="1">
    <citation type="journal article" date="2018" name="Nat. Ecol. Evol.">
        <title>Genomic signatures of mitonuclear coevolution across populations of Tigriopus californicus.</title>
        <authorList>
            <person name="Barreto F.S."/>
            <person name="Watson E.T."/>
            <person name="Lima T.G."/>
            <person name="Willett C.S."/>
            <person name="Edmands S."/>
            <person name="Li W."/>
            <person name="Burton R.S."/>
        </authorList>
    </citation>
    <scope>NUCLEOTIDE SEQUENCE [LARGE SCALE GENOMIC DNA]</scope>
    <source>
        <strain evidence="3 4">San Diego</strain>
    </source>
</reference>
<dbReference type="GO" id="GO:0007423">
    <property type="term" value="P:sensory organ development"/>
    <property type="evidence" value="ECO:0007669"/>
    <property type="project" value="TreeGrafter"/>
</dbReference>
<dbReference type="GO" id="GO:0000981">
    <property type="term" value="F:DNA-binding transcription factor activity, RNA polymerase II-specific"/>
    <property type="evidence" value="ECO:0007669"/>
    <property type="project" value="TreeGrafter"/>
</dbReference>
<feature type="domain" description="BHLH" evidence="2">
    <location>
        <begin position="168"/>
        <end position="220"/>
    </location>
</feature>